<evidence type="ECO:0000256" key="2">
    <source>
        <dbReference type="ARBA" id="ARBA00022692"/>
    </source>
</evidence>
<dbReference type="Proteomes" id="UP000033483">
    <property type="component" value="Unassembled WGS sequence"/>
</dbReference>
<keyword evidence="2 7" id="KW-0812">Transmembrane</keyword>
<feature type="transmembrane region" description="Helical" evidence="7">
    <location>
        <begin position="255"/>
        <end position="276"/>
    </location>
</feature>
<reference evidence="9 10" key="1">
    <citation type="submission" date="2015-03" db="EMBL/GenBank/DDBJ databases">
        <authorList>
            <person name="Radwan O."/>
            <person name="Al-Naeli F.A."/>
            <person name="Rendon G.A."/>
            <person name="Fields C."/>
        </authorList>
    </citation>
    <scope>NUCLEOTIDE SEQUENCE [LARGE SCALE GENOMIC DNA]</scope>
    <source>
        <strain evidence="9">CR-DP1</strain>
    </source>
</reference>
<feature type="compositionally biased region" description="Low complexity" evidence="6">
    <location>
        <begin position="404"/>
        <end position="413"/>
    </location>
</feature>
<dbReference type="GO" id="GO:0016020">
    <property type="term" value="C:membrane"/>
    <property type="evidence" value="ECO:0007669"/>
    <property type="project" value="UniProtKB-SubCell"/>
</dbReference>
<feature type="transmembrane region" description="Helical" evidence="7">
    <location>
        <begin position="136"/>
        <end position="160"/>
    </location>
</feature>
<comment type="subcellular location">
    <subcellularLocation>
        <location evidence="1">Membrane</location>
        <topology evidence="1">Multi-pass membrane protein</topology>
    </subcellularLocation>
</comment>
<feature type="domain" description="Rhodopsin" evidence="8">
    <location>
        <begin position="36"/>
        <end position="258"/>
    </location>
</feature>
<organism evidence="9 10">
    <name type="scientific">Thielaviopsis punctulata</name>
    <dbReference type="NCBI Taxonomy" id="72032"/>
    <lineage>
        <taxon>Eukaryota</taxon>
        <taxon>Fungi</taxon>
        <taxon>Dikarya</taxon>
        <taxon>Ascomycota</taxon>
        <taxon>Pezizomycotina</taxon>
        <taxon>Sordariomycetes</taxon>
        <taxon>Hypocreomycetidae</taxon>
        <taxon>Microascales</taxon>
        <taxon>Ceratocystidaceae</taxon>
        <taxon>Thielaviopsis</taxon>
    </lineage>
</organism>
<evidence type="ECO:0000259" key="8">
    <source>
        <dbReference type="Pfam" id="PF20684"/>
    </source>
</evidence>
<keyword evidence="4 7" id="KW-0472">Membrane</keyword>
<sequence length="623" mass="67627">MGLYSSPPEMSSFFDDKPTLLVCWWVTIFCTTIILIRVAGRLVRTEHLFSEDTISFCALIPLYARMACIHCVLLYGTNNANFTGEILTETQLRHKQLASGLVLAARVFFAATLWVLKLSTLEFLKRLTDSTWERSYANTIMYARISLAITFVAVIISNFVECQPFSHYWQVLPDPGGRCRQSFAHLVTMGLCNIVTDLMLAIIPIPIIVRSTMSLKRKSQLILLFSLNLSVVAISIARVHNIIAKHGDQQYRSLMASVELLFAVAAANSLVLGSFVRDRGVKKHKFKFNGDGFSSDPHSTSGITGPRQPLYKHQWGSDEDLVQGLGLSVKPELRLDTKFADTKDQHPHFTPAPIMPSALFEHRNAADDWNAPFHSHQHSRTDHSEDSLITRDHLHDQIQGQIHGSSASASGLSPRSQVHLQRGHSNTPSVASSHIVSPAQAAAIMAAASTPLTSKGQVSFFDLGGLLENGGPQSPLEVDEDVSSFRHESYTPTTQPLTLAQQQNQSYWAYQSAMLAAPMPTAMLVVPQPTANPEGVGPSNKASTTILQDLSGLLSPVNPGVAGPSTGTTTVITGGEASKAPAHGHQKSKSSVQRLLSQYNPGGSPAKGPDEGPGFADLGGLLK</sequence>
<gene>
    <name evidence="9" type="ORF">TD95_003197</name>
</gene>
<feature type="transmembrane region" description="Helical" evidence="7">
    <location>
        <begin position="183"/>
        <end position="209"/>
    </location>
</feature>
<dbReference type="OrthoDB" id="5398233at2759"/>
<feature type="transmembrane region" description="Helical" evidence="7">
    <location>
        <begin position="20"/>
        <end position="40"/>
    </location>
</feature>
<feature type="region of interest" description="Disordered" evidence="6">
    <location>
        <begin position="574"/>
        <end position="623"/>
    </location>
</feature>
<dbReference type="InterPro" id="IPR049326">
    <property type="entry name" value="Rhodopsin_dom_fungi"/>
</dbReference>
<evidence type="ECO:0000313" key="10">
    <source>
        <dbReference type="Proteomes" id="UP000033483"/>
    </source>
</evidence>
<dbReference type="PANTHER" id="PTHR33048">
    <property type="entry name" value="PTH11-LIKE INTEGRAL MEMBRANE PROTEIN (AFU_ORTHOLOGUE AFUA_5G11245)"/>
    <property type="match status" value="1"/>
</dbReference>
<name>A0A0F4ZAN2_9PEZI</name>
<comment type="caution">
    <text evidence="9">The sequence shown here is derived from an EMBL/GenBank/DDBJ whole genome shotgun (WGS) entry which is preliminary data.</text>
</comment>
<keyword evidence="10" id="KW-1185">Reference proteome</keyword>
<evidence type="ECO:0000256" key="6">
    <source>
        <dbReference type="SAM" id="MobiDB-lite"/>
    </source>
</evidence>
<dbReference type="PANTHER" id="PTHR33048:SF19">
    <property type="entry name" value="MEMBRANE PROTEIN PTH11-LIKE, PUTATIVE (AFU_ORTHOLOGUE AFUA_1G14080)-RELATED"/>
    <property type="match status" value="1"/>
</dbReference>
<dbReference type="EMBL" id="LAEV01001775">
    <property type="protein sequence ID" value="KKA27355.1"/>
    <property type="molecule type" value="Genomic_DNA"/>
</dbReference>
<accession>A0A0F4ZAN2</accession>
<feature type="compositionally biased region" description="Polar residues" evidence="6">
    <location>
        <begin position="414"/>
        <end position="431"/>
    </location>
</feature>
<feature type="region of interest" description="Disordered" evidence="6">
    <location>
        <begin position="402"/>
        <end position="431"/>
    </location>
</feature>
<protein>
    <recommendedName>
        <fullName evidence="8">Rhodopsin domain-containing protein</fullName>
    </recommendedName>
</protein>
<comment type="similarity">
    <text evidence="5">Belongs to the SAT4 family.</text>
</comment>
<feature type="transmembrane region" description="Helical" evidence="7">
    <location>
        <begin position="97"/>
        <end position="116"/>
    </location>
</feature>
<proteinExistence type="inferred from homology"/>
<evidence type="ECO:0000256" key="3">
    <source>
        <dbReference type="ARBA" id="ARBA00022989"/>
    </source>
</evidence>
<evidence type="ECO:0000256" key="7">
    <source>
        <dbReference type="SAM" id="Phobius"/>
    </source>
</evidence>
<evidence type="ECO:0000256" key="1">
    <source>
        <dbReference type="ARBA" id="ARBA00004141"/>
    </source>
</evidence>
<dbReference type="AlphaFoldDB" id="A0A0F4ZAN2"/>
<dbReference type="InterPro" id="IPR052337">
    <property type="entry name" value="SAT4-like"/>
</dbReference>
<feature type="transmembrane region" description="Helical" evidence="7">
    <location>
        <begin position="52"/>
        <end position="77"/>
    </location>
</feature>
<feature type="compositionally biased region" description="Polar residues" evidence="6">
    <location>
        <begin position="589"/>
        <end position="601"/>
    </location>
</feature>
<feature type="transmembrane region" description="Helical" evidence="7">
    <location>
        <begin position="221"/>
        <end position="243"/>
    </location>
</feature>
<evidence type="ECO:0000256" key="4">
    <source>
        <dbReference type="ARBA" id="ARBA00023136"/>
    </source>
</evidence>
<evidence type="ECO:0000256" key="5">
    <source>
        <dbReference type="ARBA" id="ARBA00038359"/>
    </source>
</evidence>
<dbReference type="Pfam" id="PF20684">
    <property type="entry name" value="Fung_rhodopsin"/>
    <property type="match status" value="1"/>
</dbReference>
<evidence type="ECO:0000313" key="9">
    <source>
        <dbReference type="EMBL" id="KKA27355.1"/>
    </source>
</evidence>
<keyword evidence="3 7" id="KW-1133">Transmembrane helix</keyword>